<dbReference type="PANTHER" id="PTHR35290:SF4">
    <property type="entry name" value="OS11G0323860 PROTEIN"/>
    <property type="match status" value="1"/>
</dbReference>
<dbReference type="Gramene" id="ONK57327">
    <property type="protein sequence ID" value="ONK57327"/>
    <property type="gene ID" value="A4U43_C10F18930"/>
</dbReference>
<dbReference type="AlphaFoldDB" id="A0A5P1E783"/>
<dbReference type="EMBL" id="CM007390">
    <property type="protein sequence ID" value="ONK57327.1"/>
    <property type="molecule type" value="Genomic_DNA"/>
</dbReference>
<sequence length="79" mass="8805">MASKKAIFILFVILASLVSASFAGGHRKLMKESTIPMKGMKKDQSLALHPRILVVKTNDYGRYDPSPSFSKPRFKPIPN</sequence>
<keyword evidence="4" id="KW-1185">Reference proteome</keyword>
<evidence type="ECO:0000313" key="4">
    <source>
        <dbReference type="Proteomes" id="UP000243459"/>
    </source>
</evidence>
<feature type="chain" id="PRO_5024457554" evidence="2">
    <location>
        <begin position="21"/>
        <end position="79"/>
    </location>
</feature>
<accession>A0A5P1E783</accession>
<dbReference type="PANTHER" id="PTHR35290">
    <property type="entry name" value="PROTEIN CASPARIAN STRIP INTEGRITY FACTOR 1-RELATED"/>
    <property type="match status" value="1"/>
</dbReference>
<dbReference type="OrthoDB" id="1936508at2759"/>
<gene>
    <name evidence="3" type="ORF">A4U43_C10F18930</name>
</gene>
<feature type="signal peptide" evidence="2">
    <location>
        <begin position="1"/>
        <end position="20"/>
    </location>
</feature>
<dbReference type="InterPro" id="IPR038974">
    <property type="entry name" value="CIF1/2"/>
</dbReference>
<protein>
    <submittedName>
        <fullName evidence="3">Uncharacterized protein</fullName>
    </submittedName>
</protein>
<feature type="region of interest" description="Disordered" evidence="1">
    <location>
        <begin position="59"/>
        <end position="79"/>
    </location>
</feature>
<name>A0A5P1E783_ASPOF</name>
<evidence type="ECO:0000256" key="2">
    <source>
        <dbReference type="SAM" id="SignalP"/>
    </source>
</evidence>
<dbReference type="OMA" id="VINMHER"/>
<organism evidence="3 4">
    <name type="scientific">Asparagus officinalis</name>
    <name type="common">Garden asparagus</name>
    <dbReference type="NCBI Taxonomy" id="4686"/>
    <lineage>
        <taxon>Eukaryota</taxon>
        <taxon>Viridiplantae</taxon>
        <taxon>Streptophyta</taxon>
        <taxon>Embryophyta</taxon>
        <taxon>Tracheophyta</taxon>
        <taxon>Spermatophyta</taxon>
        <taxon>Magnoliopsida</taxon>
        <taxon>Liliopsida</taxon>
        <taxon>Asparagales</taxon>
        <taxon>Asparagaceae</taxon>
        <taxon>Asparagoideae</taxon>
        <taxon>Asparagus</taxon>
    </lineage>
</organism>
<dbReference type="Proteomes" id="UP000243459">
    <property type="component" value="Chromosome 10"/>
</dbReference>
<keyword evidence="2" id="KW-0732">Signal</keyword>
<proteinExistence type="predicted"/>
<reference evidence="4" key="1">
    <citation type="journal article" date="2017" name="Nat. Commun.">
        <title>The asparagus genome sheds light on the origin and evolution of a young Y chromosome.</title>
        <authorList>
            <person name="Harkess A."/>
            <person name="Zhou J."/>
            <person name="Xu C."/>
            <person name="Bowers J.E."/>
            <person name="Van der Hulst R."/>
            <person name="Ayyampalayam S."/>
            <person name="Mercati F."/>
            <person name="Riccardi P."/>
            <person name="McKain M.R."/>
            <person name="Kakrana A."/>
            <person name="Tang H."/>
            <person name="Ray J."/>
            <person name="Groenendijk J."/>
            <person name="Arikit S."/>
            <person name="Mathioni S.M."/>
            <person name="Nakano M."/>
            <person name="Shan H."/>
            <person name="Telgmann-Rauber A."/>
            <person name="Kanno A."/>
            <person name="Yue Z."/>
            <person name="Chen H."/>
            <person name="Li W."/>
            <person name="Chen Y."/>
            <person name="Xu X."/>
            <person name="Zhang Y."/>
            <person name="Luo S."/>
            <person name="Chen H."/>
            <person name="Gao J."/>
            <person name="Mao Z."/>
            <person name="Pires J.C."/>
            <person name="Luo M."/>
            <person name="Kudrna D."/>
            <person name="Wing R.A."/>
            <person name="Meyers B.C."/>
            <person name="Yi K."/>
            <person name="Kong H."/>
            <person name="Lavrijsen P."/>
            <person name="Sunseri F."/>
            <person name="Falavigna A."/>
            <person name="Ye Y."/>
            <person name="Leebens-Mack J.H."/>
            <person name="Chen G."/>
        </authorList>
    </citation>
    <scope>NUCLEOTIDE SEQUENCE [LARGE SCALE GENOMIC DNA]</scope>
    <source>
        <strain evidence="4">cv. DH0086</strain>
    </source>
</reference>
<evidence type="ECO:0000313" key="3">
    <source>
        <dbReference type="EMBL" id="ONK57327.1"/>
    </source>
</evidence>
<evidence type="ECO:0000256" key="1">
    <source>
        <dbReference type="SAM" id="MobiDB-lite"/>
    </source>
</evidence>